<organism evidence="5 6">
    <name type="scientific">Kribbella antibiotica</name>
    <dbReference type="NCBI Taxonomy" id="190195"/>
    <lineage>
        <taxon>Bacteria</taxon>
        <taxon>Bacillati</taxon>
        <taxon>Actinomycetota</taxon>
        <taxon>Actinomycetes</taxon>
        <taxon>Propionibacteriales</taxon>
        <taxon>Kribbellaceae</taxon>
        <taxon>Kribbella</taxon>
    </lineage>
</organism>
<evidence type="ECO:0000256" key="2">
    <source>
        <dbReference type="ARBA" id="ARBA00022679"/>
    </source>
</evidence>
<dbReference type="PANTHER" id="PTHR43199:SF1">
    <property type="entry name" value="GLUTATHIONE HYDROLASE PROENZYME"/>
    <property type="match status" value="1"/>
</dbReference>
<dbReference type="GO" id="GO:0016740">
    <property type="term" value="F:transferase activity"/>
    <property type="evidence" value="ECO:0007669"/>
    <property type="project" value="UniProtKB-KW"/>
</dbReference>
<dbReference type="Gene3D" id="3.60.20.40">
    <property type="match status" value="1"/>
</dbReference>
<dbReference type="EMBL" id="SMKX01000059">
    <property type="protein sequence ID" value="TDD58080.1"/>
    <property type="molecule type" value="Genomic_DNA"/>
</dbReference>
<dbReference type="Gene3D" id="1.10.246.130">
    <property type="match status" value="1"/>
</dbReference>
<dbReference type="AlphaFoldDB" id="A0A4R4ZIX1"/>
<dbReference type="Proteomes" id="UP000295124">
    <property type="component" value="Unassembled WGS sequence"/>
</dbReference>
<dbReference type="PANTHER" id="PTHR43199">
    <property type="entry name" value="GLUTATHIONE HYDROLASE"/>
    <property type="match status" value="1"/>
</dbReference>
<keyword evidence="6" id="KW-1185">Reference proteome</keyword>
<dbReference type="InterPro" id="IPR029055">
    <property type="entry name" value="Ntn_hydrolases_N"/>
</dbReference>
<dbReference type="Pfam" id="PF01019">
    <property type="entry name" value="G_glu_transpept"/>
    <property type="match status" value="1"/>
</dbReference>
<evidence type="ECO:0000256" key="1">
    <source>
        <dbReference type="ARBA" id="ARBA00009381"/>
    </source>
</evidence>
<evidence type="ECO:0000313" key="6">
    <source>
        <dbReference type="Proteomes" id="UP000295124"/>
    </source>
</evidence>
<keyword evidence="4" id="KW-0865">Zymogen</keyword>
<keyword evidence="2 5" id="KW-0808">Transferase</keyword>
<dbReference type="SUPFAM" id="SSF56235">
    <property type="entry name" value="N-terminal nucleophile aminohydrolases (Ntn hydrolases)"/>
    <property type="match status" value="1"/>
</dbReference>
<dbReference type="InterPro" id="IPR043137">
    <property type="entry name" value="GGT_ssub_C"/>
</dbReference>
<evidence type="ECO:0000313" key="5">
    <source>
        <dbReference type="EMBL" id="TDD58080.1"/>
    </source>
</evidence>
<gene>
    <name evidence="5" type="ORF">E1263_20760</name>
</gene>
<dbReference type="PRINTS" id="PR01210">
    <property type="entry name" value="GGTRANSPTASE"/>
</dbReference>
<keyword evidence="3" id="KW-0378">Hydrolase</keyword>
<comment type="similarity">
    <text evidence="1">Belongs to the gamma-glutamyltransferase family.</text>
</comment>
<dbReference type="OrthoDB" id="9781342at2"/>
<reference evidence="5 6" key="1">
    <citation type="submission" date="2019-03" db="EMBL/GenBank/DDBJ databases">
        <title>Draft genome sequences of novel Actinobacteria.</title>
        <authorList>
            <person name="Sahin N."/>
            <person name="Ay H."/>
            <person name="Saygin H."/>
        </authorList>
    </citation>
    <scope>NUCLEOTIDE SEQUENCE [LARGE SCALE GENOMIC DNA]</scope>
    <source>
        <strain evidence="5 6">JCM 13523</strain>
    </source>
</reference>
<dbReference type="GO" id="GO:0016787">
    <property type="term" value="F:hydrolase activity"/>
    <property type="evidence" value="ECO:0007669"/>
    <property type="project" value="UniProtKB-KW"/>
</dbReference>
<evidence type="ECO:0000256" key="3">
    <source>
        <dbReference type="ARBA" id="ARBA00022801"/>
    </source>
</evidence>
<proteinExistence type="inferred from homology"/>
<sequence length="515" mass="53479">MSGSHPRVAVAAPNAAAAEAGVRVAAEGGNAVDAAIAATLVTMVNEIGVVSPASGGFVTLQVAGSEAVTIDGWVEMPGRGLPPESFGRGVWDITTDYGGGTTTTVGHGSVATPGGLKALDLAHRRSGKAPWREVVQPAIEVARDGFPLSRTSGYYLGFTHEIIFGWHQPSHRVVHDEDGTVIKAGSTVIIPELAEALQLIARDGAETLYTGELAQLLIRDMAENEGILNAADLAAYEAIVRPALMVRQNGWRLATNPPPAVGGVAVAAMLALLDGVPADGSWNPAELERLVDVQHAVLGRRLAELDAEDLRQLEGQKLLELASAGDLRALTSPSTATVSVVDDEGDACAITVSSGYGSGVLTPGTGIWLNNALGEQELLHGGPHSLKPGTRLTSNMAPSVARRDSDGAVLAISSPGSDRIPTALAQVYALYTHGGLPLAEAVEHPRLHVRVRDDIVVDYEEDLPLAGATNLPSRPMPPHSMYFGGVAAAFWDPAEGLIAVGDPRRTGAVAISPPD</sequence>
<accession>A0A4R4ZIX1</accession>
<dbReference type="RefSeq" id="WP_132169826.1">
    <property type="nucleotide sequence ID" value="NZ_SMKX01000059.1"/>
</dbReference>
<name>A0A4R4ZIX1_9ACTN</name>
<protein>
    <submittedName>
        <fullName evidence="5">Gamma-glutamyltransferase</fullName>
    </submittedName>
</protein>
<evidence type="ECO:0000256" key="4">
    <source>
        <dbReference type="ARBA" id="ARBA00023145"/>
    </source>
</evidence>
<comment type="caution">
    <text evidence="5">The sequence shown here is derived from an EMBL/GenBank/DDBJ whole genome shotgun (WGS) entry which is preliminary data.</text>
</comment>
<dbReference type="InterPro" id="IPR051792">
    <property type="entry name" value="GGT_bact"/>
</dbReference>
<dbReference type="InterPro" id="IPR043138">
    <property type="entry name" value="GGT_lsub"/>
</dbReference>